<evidence type="ECO:0000256" key="3">
    <source>
        <dbReference type="ARBA" id="ARBA00023002"/>
    </source>
</evidence>
<dbReference type="Proteomes" id="UP000252204">
    <property type="component" value="Unassembled WGS sequence"/>
</dbReference>
<proteinExistence type="inferred from homology"/>
<organism evidence="8 9">
    <name type="scientific">Vreelandella sulfidaeris</name>
    <dbReference type="NCBI Taxonomy" id="115553"/>
    <lineage>
        <taxon>Bacteria</taxon>
        <taxon>Pseudomonadati</taxon>
        <taxon>Pseudomonadota</taxon>
        <taxon>Gammaproteobacteria</taxon>
        <taxon>Oceanospirillales</taxon>
        <taxon>Halomonadaceae</taxon>
        <taxon>Vreelandella</taxon>
    </lineage>
</organism>
<dbReference type="PANTHER" id="PTHR42986:SF1">
    <property type="entry name" value="BENZALDEHYDE DEHYDROGENASE YFMT"/>
    <property type="match status" value="1"/>
</dbReference>
<dbReference type="AlphaFoldDB" id="A0A365TLK1"/>
<dbReference type="FunFam" id="3.40.309.10:FF:000010">
    <property type="entry name" value="Gamma-aminobutyraldehyde dehydrogenase"/>
    <property type="match status" value="1"/>
</dbReference>
<evidence type="ECO:0000256" key="5">
    <source>
        <dbReference type="PROSITE-ProRule" id="PRU10007"/>
    </source>
</evidence>
<comment type="caution">
    <text evidence="8">The sequence shown here is derived from an EMBL/GenBank/DDBJ whole genome shotgun (WGS) entry which is preliminary data.</text>
</comment>
<dbReference type="CDD" id="cd07105">
    <property type="entry name" value="ALDH_SaliADH"/>
    <property type="match status" value="1"/>
</dbReference>
<feature type="domain" description="Aldehyde dehydrogenase" evidence="7">
    <location>
        <begin position="16"/>
        <end position="471"/>
    </location>
</feature>
<name>A0A365TLK1_9GAMM</name>
<sequence>MFTTQLLSAGQSTAAEQAATFTRANPLSGGVVTTAAAASVGDANTAADAADRAFAAWSKTGPGERRAKLLKAAELMEARQGDFIDRMVEETGATLGWAGFNVKVAADVLREAAALTTQIQGDIIPSNVPDSMAMGVRVPCGVVVGIAPWNAPIILGTRAIATPLACGNSVILKASEQCPATHHLIGEVLQEAGFGDGVVNVITNAPDNAAAVVSALIAHPAVRRVNFTGSTGVGKIIAEQAAKHLKPVLLELGGKAPFLVLDDADIDAAVDASIFGAFFNQGQICMSTERVIVDNQVADTFVEKFAARAQALKAGDPHDESNALGTLINAQSGEKLNSLIDDAVAQGAHLAAGGKAEGVVMQATIVDGVTSAMRLYSEESFGPIVAVIRINGEEEAIRIANDSEYGLSSAVFSRDSARAMKVAGRLQTGICHINAPTVHDEPQMPFGGVKSSGYGRFGGKAGIEEFTELRWMTMQLGPRHYPI</sequence>
<accession>A0A365TLK1</accession>
<keyword evidence="3 6" id="KW-0560">Oxidoreductase</keyword>
<dbReference type="InterPro" id="IPR029510">
    <property type="entry name" value="Ald_DH_CS_GLU"/>
</dbReference>
<dbReference type="EMBL" id="QNTU01000008">
    <property type="protein sequence ID" value="RBI66633.1"/>
    <property type="molecule type" value="Genomic_DNA"/>
</dbReference>
<dbReference type="Pfam" id="PF00171">
    <property type="entry name" value="Aldedh"/>
    <property type="match status" value="1"/>
</dbReference>
<protein>
    <submittedName>
        <fullName evidence="8">Salicylaldehyde dehydrogenase</fullName>
    </submittedName>
</protein>
<dbReference type="InterPro" id="IPR016161">
    <property type="entry name" value="Ald_DH/histidinol_DH"/>
</dbReference>
<reference evidence="9" key="1">
    <citation type="submission" date="2018-06" db="EMBL/GenBank/DDBJ databases">
        <title>Whole genome sequencing of four bacterial strains from South Shetland trench revealing bio-synthetic gene clusters.</title>
        <authorList>
            <person name="Abdel-Mageed W.M."/>
            <person name="Lehri B."/>
            <person name="Jarmusch S."/>
            <person name="Miranda K."/>
            <person name="Goodfellow M."/>
            <person name="Jaspars M."/>
            <person name="Karlyshev A.V."/>
        </authorList>
    </citation>
    <scope>NUCLEOTIDE SEQUENCE [LARGE SCALE GENOMIC DNA]</scope>
    <source>
        <strain evidence="9">SST4</strain>
    </source>
</reference>
<dbReference type="InterPro" id="IPR016163">
    <property type="entry name" value="Ald_DH_C"/>
</dbReference>
<dbReference type="PROSITE" id="PS00687">
    <property type="entry name" value="ALDEHYDE_DEHYDR_GLU"/>
    <property type="match status" value="1"/>
</dbReference>
<comment type="similarity">
    <text evidence="1 6">Belongs to the aldehyde dehydrogenase family.</text>
</comment>
<dbReference type="PANTHER" id="PTHR42986">
    <property type="entry name" value="BENZALDEHYDE DEHYDROGENASE YFMT"/>
    <property type="match status" value="1"/>
</dbReference>
<evidence type="ECO:0000256" key="1">
    <source>
        <dbReference type="ARBA" id="ARBA00009986"/>
    </source>
</evidence>
<dbReference type="GO" id="GO:0016620">
    <property type="term" value="F:oxidoreductase activity, acting on the aldehyde or oxo group of donors, NAD or NADP as acceptor"/>
    <property type="evidence" value="ECO:0007669"/>
    <property type="project" value="InterPro"/>
</dbReference>
<evidence type="ECO:0000256" key="2">
    <source>
        <dbReference type="ARBA" id="ARBA00022857"/>
    </source>
</evidence>
<evidence type="ECO:0000256" key="4">
    <source>
        <dbReference type="ARBA" id="ARBA00023027"/>
    </source>
</evidence>
<gene>
    <name evidence="8" type="ORF">DQ400_12680</name>
</gene>
<evidence type="ECO:0000313" key="9">
    <source>
        <dbReference type="Proteomes" id="UP000252204"/>
    </source>
</evidence>
<evidence type="ECO:0000313" key="8">
    <source>
        <dbReference type="EMBL" id="RBI66633.1"/>
    </source>
</evidence>
<dbReference type="SUPFAM" id="SSF53720">
    <property type="entry name" value="ALDH-like"/>
    <property type="match status" value="1"/>
</dbReference>
<keyword evidence="2" id="KW-0521">NADP</keyword>
<keyword evidence="9" id="KW-1185">Reference proteome</keyword>
<dbReference type="Gene3D" id="3.40.605.10">
    <property type="entry name" value="Aldehyde Dehydrogenase, Chain A, domain 1"/>
    <property type="match status" value="1"/>
</dbReference>
<dbReference type="InterPro" id="IPR016162">
    <property type="entry name" value="Ald_DH_N"/>
</dbReference>
<evidence type="ECO:0000256" key="6">
    <source>
        <dbReference type="RuleBase" id="RU003345"/>
    </source>
</evidence>
<evidence type="ECO:0000259" key="7">
    <source>
        <dbReference type="Pfam" id="PF00171"/>
    </source>
</evidence>
<dbReference type="InterPro" id="IPR015590">
    <property type="entry name" value="Aldehyde_DH_dom"/>
</dbReference>
<dbReference type="FunFam" id="3.40.605.10:FF:000012">
    <property type="entry name" value="NAD-dependent succinate-semialdehyde dehydrogenase"/>
    <property type="match status" value="1"/>
</dbReference>
<dbReference type="OrthoDB" id="9812625at2"/>
<feature type="active site" evidence="5">
    <location>
        <position position="251"/>
    </location>
</feature>
<dbReference type="Gene3D" id="3.40.309.10">
    <property type="entry name" value="Aldehyde Dehydrogenase, Chain A, domain 2"/>
    <property type="match status" value="1"/>
</dbReference>
<dbReference type="RefSeq" id="WP_113270114.1">
    <property type="nucleotide sequence ID" value="NZ_QNTU01000008.1"/>
</dbReference>
<keyword evidence="4" id="KW-0520">NAD</keyword>